<keyword evidence="2 7" id="KW-0028">Amino-acid biosynthesis</keyword>
<comment type="caution">
    <text evidence="9">The sequence shown here is derived from an EMBL/GenBank/DDBJ whole genome shotgun (WGS) entry which is preliminary data.</text>
</comment>
<evidence type="ECO:0000256" key="3">
    <source>
        <dbReference type="ARBA" id="ARBA00022650"/>
    </source>
</evidence>
<keyword evidence="10" id="KW-1185">Reference proteome</keyword>
<evidence type="ECO:0000256" key="4">
    <source>
        <dbReference type="ARBA" id="ARBA00022857"/>
    </source>
</evidence>
<evidence type="ECO:0000256" key="1">
    <source>
        <dbReference type="ARBA" id="ARBA00004985"/>
    </source>
</evidence>
<dbReference type="PANTHER" id="PTHR11063:SF8">
    <property type="entry name" value="DELTA-1-PYRROLINE-5-CARBOXYLATE SYNTHASE"/>
    <property type="match status" value="1"/>
</dbReference>
<dbReference type="InterPro" id="IPR016162">
    <property type="entry name" value="Ald_DH_N"/>
</dbReference>
<feature type="domain" description="Aldehyde dehydrogenase" evidence="8">
    <location>
        <begin position="36"/>
        <end position="263"/>
    </location>
</feature>
<evidence type="ECO:0000259" key="8">
    <source>
        <dbReference type="Pfam" id="PF00171"/>
    </source>
</evidence>
<dbReference type="PROSITE" id="PS01223">
    <property type="entry name" value="PROA"/>
    <property type="match status" value="1"/>
</dbReference>
<dbReference type="InterPro" id="IPR015590">
    <property type="entry name" value="Aldehyde_DH_dom"/>
</dbReference>
<name>A0ABT0C4Q5_9BACT</name>
<dbReference type="SUPFAM" id="SSF53720">
    <property type="entry name" value="ALDH-like"/>
    <property type="match status" value="1"/>
</dbReference>
<comment type="catalytic activity">
    <reaction evidence="6 7">
        <text>L-glutamate 5-semialdehyde + phosphate + NADP(+) = L-glutamyl 5-phosphate + NADPH + H(+)</text>
        <dbReference type="Rhea" id="RHEA:19541"/>
        <dbReference type="ChEBI" id="CHEBI:15378"/>
        <dbReference type="ChEBI" id="CHEBI:43474"/>
        <dbReference type="ChEBI" id="CHEBI:57783"/>
        <dbReference type="ChEBI" id="CHEBI:58066"/>
        <dbReference type="ChEBI" id="CHEBI:58274"/>
        <dbReference type="ChEBI" id="CHEBI:58349"/>
        <dbReference type="EC" id="1.2.1.41"/>
    </reaction>
</comment>
<dbReference type="InterPro" id="IPR016163">
    <property type="entry name" value="Ald_DH_C"/>
</dbReference>
<dbReference type="RefSeq" id="WP_243326312.1">
    <property type="nucleotide sequence ID" value="NZ_JAKZMM010000046.1"/>
</dbReference>
<dbReference type="PIRSF" id="PIRSF000151">
    <property type="entry name" value="GPR"/>
    <property type="match status" value="1"/>
</dbReference>
<organism evidence="9 10">
    <name type="scientific">Parabacteroides faecalis</name>
    <dbReference type="NCBI Taxonomy" id="2924040"/>
    <lineage>
        <taxon>Bacteria</taxon>
        <taxon>Pseudomonadati</taxon>
        <taxon>Bacteroidota</taxon>
        <taxon>Bacteroidia</taxon>
        <taxon>Bacteroidales</taxon>
        <taxon>Tannerellaceae</taxon>
        <taxon>Parabacteroides</taxon>
    </lineage>
</organism>
<gene>
    <name evidence="7" type="primary">proA</name>
    <name evidence="9" type="ORF">MUN53_14955</name>
</gene>
<dbReference type="InterPro" id="IPR012134">
    <property type="entry name" value="Glu-5-SA_DH"/>
</dbReference>
<evidence type="ECO:0000313" key="9">
    <source>
        <dbReference type="EMBL" id="MCJ2381888.1"/>
    </source>
</evidence>
<comment type="subcellular location">
    <subcellularLocation>
        <location evidence="7">Cytoplasm</location>
    </subcellularLocation>
</comment>
<dbReference type="GO" id="GO:0004350">
    <property type="term" value="F:glutamate-5-semialdehyde dehydrogenase activity"/>
    <property type="evidence" value="ECO:0007669"/>
    <property type="project" value="UniProtKB-EC"/>
</dbReference>
<dbReference type="HAMAP" id="MF_00412">
    <property type="entry name" value="ProA"/>
    <property type="match status" value="1"/>
</dbReference>
<dbReference type="Gene3D" id="3.40.605.10">
    <property type="entry name" value="Aldehyde Dehydrogenase, Chain A, domain 1"/>
    <property type="match status" value="1"/>
</dbReference>
<keyword evidence="4 7" id="KW-0521">NADP</keyword>
<keyword evidence="3 7" id="KW-0641">Proline biosynthesis</keyword>
<dbReference type="Proteomes" id="UP001165444">
    <property type="component" value="Unassembled WGS sequence"/>
</dbReference>
<protein>
    <recommendedName>
        <fullName evidence="7">Gamma-glutamyl phosphate reductase</fullName>
        <shortName evidence="7">GPR</shortName>
        <ecNumber evidence="7">1.2.1.41</ecNumber>
    </recommendedName>
    <alternativeName>
        <fullName evidence="7">Glutamate-5-semialdehyde dehydrogenase</fullName>
    </alternativeName>
    <alternativeName>
        <fullName evidence="7">Glutamyl-gamma-semialdehyde dehydrogenase</fullName>
        <shortName evidence="7">GSA dehydrogenase</shortName>
    </alternativeName>
</protein>
<dbReference type="NCBIfam" id="NF001221">
    <property type="entry name" value="PRK00197.1"/>
    <property type="match status" value="1"/>
</dbReference>
<comment type="similarity">
    <text evidence="7">Belongs to the gamma-glutamyl phosphate reductase family.</text>
</comment>
<proteinExistence type="inferred from homology"/>
<dbReference type="Pfam" id="PF00171">
    <property type="entry name" value="Aldedh"/>
    <property type="match status" value="1"/>
</dbReference>
<dbReference type="InterPro" id="IPR020593">
    <property type="entry name" value="G-glutamylP_reductase_CS"/>
</dbReference>
<dbReference type="InterPro" id="IPR000965">
    <property type="entry name" value="GPR_dom"/>
</dbReference>
<comment type="pathway">
    <text evidence="1 7">Amino-acid biosynthesis; L-proline biosynthesis; L-glutamate 5-semialdehyde from L-glutamate: step 2/2.</text>
</comment>
<dbReference type="InterPro" id="IPR016161">
    <property type="entry name" value="Ald_DH/histidinol_DH"/>
</dbReference>
<evidence type="ECO:0000256" key="5">
    <source>
        <dbReference type="ARBA" id="ARBA00023002"/>
    </source>
</evidence>
<dbReference type="EMBL" id="JAKZMM010000046">
    <property type="protein sequence ID" value="MCJ2381888.1"/>
    <property type="molecule type" value="Genomic_DNA"/>
</dbReference>
<dbReference type="CDD" id="cd07079">
    <property type="entry name" value="ALDH_F18-19_ProA-GPR"/>
    <property type="match status" value="1"/>
</dbReference>
<keyword evidence="7" id="KW-0963">Cytoplasm</keyword>
<keyword evidence="5 7" id="KW-0560">Oxidoreductase</keyword>
<evidence type="ECO:0000256" key="2">
    <source>
        <dbReference type="ARBA" id="ARBA00022605"/>
    </source>
</evidence>
<evidence type="ECO:0000313" key="10">
    <source>
        <dbReference type="Proteomes" id="UP001165444"/>
    </source>
</evidence>
<evidence type="ECO:0000256" key="6">
    <source>
        <dbReference type="ARBA" id="ARBA00049024"/>
    </source>
</evidence>
<reference evidence="9 10" key="1">
    <citation type="submission" date="2022-03" db="EMBL/GenBank/DDBJ databases">
        <title>Parabacteroides sp. nov. isolated from swine feces.</title>
        <authorList>
            <person name="Bak J.E."/>
        </authorList>
    </citation>
    <scope>NUCLEOTIDE SEQUENCE [LARGE SCALE GENOMIC DNA]</scope>
    <source>
        <strain evidence="9 10">AGMB00274</strain>
    </source>
</reference>
<dbReference type="PANTHER" id="PTHR11063">
    <property type="entry name" value="GLUTAMATE SEMIALDEHYDE DEHYDROGENASE"/>
    <property type="match status" value="1"/>
</dbReference>
<dbReference type="Gene3D" id="3.40.309.10">
    <property type="entry name" value="Aldehyde Dehydrogenase, Chain A, domain 2"/>
    <property type="match status" value="1"/>
</dbReference>
<sequence length="416" mass="45777">MTTTLQLLQQASQAVACLQSCSDSLIQQILNDTALALLANMESILKANEEDLSRMDTSNPKYDRQKLTESRLRGIAEDMQNVSALPSPLGKTYSETIRPNGMTIRKISVPFGVIGVIYEARPNVTCDVFSLCLKSGNVCVLKGGSDADCSNRALVRIIHQVLEKYQLNPALCTLLPPDREATAELLNAVGLVDLVIPRGSSSLIQYVRDHARIPVIETGAGICHTYFDIAGNKEKGQAIINNAKTRRVSVCNALDCLLIHDQRLADLPYLCQLLSQHQVIIYADEPAFKALQGNYPPDLLQQATEESYGTEFLDYKMSIRTVPSLEEALRHIARYSSKHSECIITEDKQNEDIFLQKVDAACVYANVSTAFTDGAQFGFGAEIGISTQKMHARGPMALPELTTYKYIITGNGQTRS</sequence>
<comment type="function">
    <text evidence="7">Catalyzes the NADPH-dependent reduction of L-glutamate 5-phosphate into L-glutamate 5-semialdehyde and phosphate. The product spontaneously undergoes cyclization to form 1-pyrroline-5-carboxylate.</text>
</comment>
<accession>A0ABT0C4Q5</accession>
<dbReference type="EC" id="1.2.1.41" evidence="7"/>
<evidence type="ECO:0000256" key="7">
    <source>
        <dbReference type="HAMAP-Rule" id="MF_00412"/>
    </source>
</evidence>
<dbReference type="NCBIfam" id="TIGR00407">
    <property type="entry name" value="proA"/>
    <property type="match status" value="1"/>
</dbReference>